<dbReference type="Pfam" id="PF13302">
    <property type="entry name" value="Acetyltransf_3"/>
    <property type="match status" value="1"/>
</dbReference>
<keyword evidence="1" id="KW-0808">Transferase</keyword>
<dbReference type="PANTHER" id="PTHR43792:SF8">
    <property type="entry name" value="[RIBOSOMAL PROTEIN US5]-ALANINE N-ACETYLTRANSFERASE"/>
    <property type="match status" value="1"/>
</dbReference>
<dbReference type="PANTHER" id="PTHR43792">
    <property type="entry name" value="GNAT FAMILY, PUTATIVE (AFU_ORTHOLOGUE AFUA_3G00765)-RELATED-RELATED"/>
    <property type="match status" value="1"/>
</dbReference>
<accession>A0AA37BQA3</accession>
<gene>
    <name evidence="5" type="ORF">GCM10007108_04810</name>
</gene>
<comment type="similarity">
    <text evidence="3">Belongs to the acetyltransferase family. RimJ subfamily.</text>
</comment>
<dbReference type="Gene3D" id="3.40.630.30">
    <property type="match status" value="1"/>
</dbReference>
<dbReference type="InterPro" id="IPR051531">
    <property type="entry name" value="N-acetyltransferase"/>
</dbReference>
<keyword evidence="6" id="KW-1185">Reference proteome</keyword>
<evidence type="ECO:0000256" key="1">
    <source>
        <dbReference type="ARBA" id="ARBA00022679"/>
    </source>
</evidence>
<reference evidence="5" key="2">
    <citation type="submission" date="2022-09" db="EMBL/GenBank/DDBJ databases">
        <authorList>
            <person name="Sun Q."/>
            <person name="Ohkuma M."/>
        </authorList>
    </citation>
    <scope>NUCLEOTIDE SEQUENCE</scope>
    <source>
        <strain evidence="5">JCM 13583</strain>
    </source>
</reference>
<comment type="caution">
    <text evidence="5">The sequence shown here is derived from an EMBL/GenBank/DDBJ whole genome shotgun (WGS) entry which is preliminary data.</text>
</comment>
<evidence type="ECO:0000313" key="5">
    <source>
        <dbReference type="EMBL" id="GGM69752.1"/>
    </source>
</evidence>
<dbReference type="EMBL" id="BMNY01000001">
    <property type="protein sequence ID" value="GGM69752.1"/>
    <property type="molecule type" value="Genomic_DNA"/>
</dbReference>
<proteinExistence type="inferred from homology"/>
<keyword evidence="2" id="KW-0012">Acyltransferase</keyword>
<evidence type="ECO:0000259" key="4">
    <source>
        <dbReference type="PROSITE" id="PS51186"/>
    </source>
</evidence>
<feature type="domain" description="N-acetyltransferase" evidence="4">
    <location>
        <begin position="16"/>
        <end position="173"/>
    </location>
</feature>
<dbReference type="InterPro" id="IPR000182">
    <property type="entry name" value="GNAT_dom"/>
</dbReference>
<evidence type="ECO:0000256" key="2">
    <source>
        <dbReference type="ARBA" id="ARBA00023315"/>
    </source>
</evidence>
<name>A0AA37BQA3_9ARCH</name>
<sequence>MLTDSLVELDSDLGTVDPRELAALANDPEIQRTIGGHSFPYPYTVFHASYFIDRNREINGRPFAIDFAIRDAVSHELVGIIGLSDLDSYDLDAHVGYWIGRKFWGMGYATRALSLVCDFAFRDLGMHRLHTRVLEDNLRSLRVLMKNGFQVEGYMRECFLRDGEFLSMFILGRINPYTGSRSSDQSMA</sequence>
<protein>
    <submittedName>
        <fullName evidence="5">GNAT family acetyltransferase</fullName>
    </submittedName>
</protein>
<dbReference type="SUPFAM" id="SSF55729">
    <property type="entry name" value="Acyl-CoA N-acyltransferases (Nat)"/>
    <property type="match status" value="1"/>
</dbReference>
<dbReference type="AlphaFoldDB" id="A0AA37BQA3"/>
<evidence type="ECO:0000256" key="3">
    <source>
        <dbReference type="ARBA" id="ARBA00038502"/>
    </source>
</evidence>
<organism evidence="5 6">
    <name type="scientific">Thermogymnomonas acidicola</name>
    <dbReference type="NCBI Taxonomy" id="399579"/>
    <lineage>
        <taxon>Archaea</taxon>
        <taxon>Methanobacteriati</taxon>
        <taxon>Thermoplasmatota</taxon>
        <taxon>Thermoplasmata</taxon>
        <taxon>Thermoplasmatales</taxon>
        <taxon>Thermogymnomonas</taxon>
    </lineage>
</organism>
<dbReference type="InterPro" id="IPR016181">
    <property type="entry name" value="Acyl_CoA_acyltransferase"/>
</dbReference>
<dbReference type="Proteomes" id="UP000632195">
    <property type="component" value="Unassembled WGS sequence"/>
</dbReference>
<reference evidence="5" key="1">
    <citation type="journal article" date="2014" name="Int. J. Syst. Evol. Microbiol.">
        <title>Complete genome sequence of Corynebacterium casei LMG S-19264T (=DSM 44701T), isolated from a smear-ripened cheese.</title>
        <authorList>
            <consortium name="US DOE Joint Genome Institute (JGI-PGF)"/>
            <person name="Walter F."/>
            <person name="Albersmeier A."/>
            <person name="Kalinowski J."/>
            <person name="Ruckert C."/>
        </authorList>
    </citation>
    <scope>NUCLEOTIDE SEQUENCE</scope>
    <source>
        <strain evidence="5">JCM 13583</strain>
    </source>
</reference>
<dbReference type="PROSITE" id="PS51186">
    <property type="entry name" value="GNAT"/>
    <property type="match status" value="1"/>
</dbReference>
<evidence type="ECO:0000313" key="6">
    <source>
        <dbReference type="Proteomes" id="UP000632195"/>
    </source>
</evidence>
<dbReference type="GO" id="GO:0016747">
    <property type="term" value="F:acyltransferase activity, transferring groups other than amino-acyl groups"/>
    <property type="evidence" value="ECO:0007669"/>
    <property type="project" value="InterPro"/>
</dbReference>